<dbReference type="Proteomes" id="UP000178374">
    <property type="component" value="Unassembled WGS sequence"/>
</dbReference>
<sequence>MKNIKLIRFVESFILLPITTMTTISSVPAGSITQATINIVSSPKTVLLQKLNIEGQGLLAFNQVPDPALQLKTQTLKAEADTIDAYFQARNMPLRGMGMKMAEEADKNSLDWRLLPAIAVRESTGGKFDCKKVTFNPFGWGSCKIGFKSNEEAIEIVAKNLGGNNPKTAHYYGDKTTKQILRAYNPPSIVPRYAEQVISIMNAIGDADMAVTVTSPTSVNT</sequence>
<accession>A0A1F6W4B5</accession>
<organism evidence="1 2">
    <name type="scientific">Candidatus Nomurabacteria bacterium RIFCSPHIGHO2_02_FULL_37_13</name>
    <dbReference type="NCBI Taxonomy" id="1801750"/>
    <lineage>
        <taxon>Bacteria</taxon>
        <taxon>Candidatus Nomuraibacteriota</taxon>
    </lineage>
</organism>
<dbReference type="STRING" id="1801750.A3B85_02455"/>
<protein>
    <recommendedName>
        <fullName evidence="3">Mannosyl-glycoprotein endo-beta-N-acetylglucosamidase-like domain-containing protein</fullName>
    </recommendedName>
</protein>
<reference evidence="1 2" key="1">
    <citation type="journal article" date="2016" name="Nat. Commun.">
        <title>Thousands of microbial genomes shed light on interconnected biogeochemical processes in an aquifer system.</title>
        <authorList>
            <person name="Anantharaman K."/>
            <person name="Brown C.T."/>
            <person name="Hug L.A."/>
            <person name="Sharon I."/>
            <person name="Castelle C.J."/>
            <person name="Probst A.J."/>
            <person name="Thomas B.C."/>
            <person name="Singh A."/>
            <person name="Wilkins M.J."/>
            <person name="Karaoz U."/>
            <person name="Brodie E.L."/>
            <person name="Williams K.H."/>
            <person name="Hubbard S.S."/>
            <person name="Banfield J.F."/>
        </authorList>
    </citation>
    <scope>NUCLEOTIDE SEQUENCE [LARGE SCALE GENOMIC DNA]</scope>
</reference>
<dbReference type="EMBL" id="MFUA01000019">
    <property type="protein sequence ID" value="OGI76760.1"/>
    <property type="molecule type" value="Genomic_DNA"/>
</dbReference>
<gene>
    <name evidence="1" type="ORF">A3B85_02455</name>
</gene>
<name>A0A1F6W4B5_9BACT</name>
<comment type="caution">
    <text evidence="1">The sequence shown here is derived from an EMBL/GenBank/DDBJ whole genome shotgun (WGS) entry which is preliminary data.</text>
</comment>
<dbReference type="AlphaFoldDB" id="A0A1F6W4B5"/>
<evidence type="ECO:0000313" key="1">
    <source>
        <dbReference type="EMBL" id="OGI76760.1"/>
    </source>
</evidence>
<evidence type="ECO:0008006" key="3">
    <source>
        <dbReference type="Google" id="ProtNLM"/>
    </source>
</evidence>
<evidence type="ECO:0000313" key="2">
    <source>
        <dbReference type="Proteomes" id="UP000178374"/>
    </source>
</evidence>
<proteinExistence type="predicted"/>